<feature type="transmembrane region" description="Helical" evidence="2">
    <location>
        <begin position="65"/>
        <end position="88"/>
    </location>
</feature>
<accession>A0A2I0AC20</accession>
<dbReference type="InterPro" id="IPR002528">
    <property type="entry name" value="MATE_fam"/>
</dbReference>
<keyword evidence="2" id="KW-1133">Transmembrane helix</keyword>
<dbReference type="AlphaFoldDB" id="A0A2I0AC20"/>
<keyword evidence="2" id="KW-0472">Membrane</keyword>
<organism evidence="3 4">
    <name type="scientific">Apostasia shenzhenica</name>
    <dbReference type="NCBI Taxonomy" id="1088818"/>
    <lineage>
        <taxon>Eukaryota</taxon>
        <taxon>Viridiplantae</taxon>
        <taxon>Streptophyta</taxon>
        <taxon>Embryophyta</taxon>
        <taxon>Tracheophyta</taxon>
        <taxon>Spermatophyta</taxon>
        <taxon>Magnoliopsida</taxon>
        <taxon>Liliopsida</taxon>
        <taxon>Asparagales</taxon>
        <taxon>Orchidaceae</taxon>
        <taxon>Apostasioideae</taxon>
        <taxon>Apostasia</taxon>
    </lineage>
</organism>
<keyword evidence="4" id="KW-1185">Reference proteome</keyword>
<dbReference type="Pfam" id="PF01554">
    <property type="entry name" value="MatE"/>
    <property type="match status" value="1"/>
</dbReference>
<comment type="similarity">
    <text evidence="1">Belongs to the multi antimicrobial extrusion (MATE) (TC 2.A.66.1) family.</text>
</comment>
<evidence type="ECO:0000313" key="4">
    <source>
        <dbReference type="Proteomes" id="UP000236161"/>
    </source>
</evidence>
<keyword evidence="2" id="KW-0812">Transmembrane</keyword>
<reference evidence="3 4" key="1">
    <citation type="journal article" date="2017" name="Nature">
        <title>The Apostasia genome and the evolution of orchids.</title>
        <authorList>
            <person name="Zhang G.Q."/>
            <person name="Liu K.W."/>
            <person name="Li Z."/>
            <person name="Lohaus R."/>
            <person name="Hsiao Y.Y."/>
            <person name="Niu S.C."/>
            <person name="Wang J.Y."/>
            <person name="Lin Y.C."/>
            <person name="Xu Q."/>
            <person name="Chen L.J."/>
            <person name="Yoshida K."/>
            <person name="Fujiwara S."/>
            <person name="Wang Z.W."/>
            <person name="Zhang Y.Q."/>
            <person name="Mitsuda N."/>
            <person name="Wang M."/>
            <person name="Liu G.H."/>
            <person name="Pecoraro L."/>
            <person name="Huang H.X."/>
            <person name="Xiao X.J."/>
            <person name="Lin M."/>
            <person name="Wu X.Y."/>
            <person name="Wu W.L."/>
            <person name="Chen Y.Y."/>
            <person name="Chang S.B."/>
            <person name="Sakamoto S."/>
            <person name="Ohme-Takagi M."/>
            <person name="Yagi M."/>
            <person name="Zeng S.J."/>
            <person name="Shen C.Y."/>
            <person name="Yeh C.M."/>
            <person name="Luo Y.B."/>
            <person name="Tsai W.C."/>
            <person name="Van de Peer Y."/>
            <person name="Liu Z.J."/>
        </authorList>
    </citation>
    <scope>NUCLEOTIDE SEQUENCE [LARGE SCALE GENOMIC DNA]</scope>
    <source>
        <strain evidence="4">cv. Shenzhen</strain>
        <tissue evidence="3">Stem</tissue>
    </source>
</reference>
<sequence>MNRWCYEILILLAGLLPDARRAVAVLTIVLNFDYLLYGLMISIATCASTRVANELGAGDSRASRAAAGVAFLLSAVAGLASGGAIVGLKGIWGRLFSADEGVVSSVRAMLPLMAAADVFSFPLARAAG</sequence>
<dbReference type="GO" id="GO:0042910">
    <property type="term" value="F:xenobiotic transmembrane transporter activity"/>
    <property type="evidence" value="ECO:0007669"/>
    <property type="project" value="InterPro"/>
</dbReference>
<gene>
    <name evidence="3" type="primary">ALF5</name>
    <name evidence="3" type="ORF">AXF42_Ash018997</name>
</gene>
<protein>
    <submittedName>
        <fullName evidence="3">MATE efflux family protein ALF5</fullName>
    </submittedName>
</protein>
<dbReference type="Proteomes" id="UP000236161">
    <property type="component" value="Unassembled WGS sequence"/>
</dbReference>
<evidence type="ECO:0000313" key="3">
    <source>
        <dbReference type="EMBL" id="PKA53089.1"/>
    </source>
</evidence>
<evidence type="ECO:0000256" key="1">
    <source>
        <dbReference type="ARBA" id="ARBA00010199"/>
    </source>
</evidence>
<name>A0A2I0AC20_9ASPA</name>
<dbReference type="GO" id="GO:0015297">
    <property type="term" value="F:antiporter activity"/>
    <property type="evidence" value="ECO:0007669"/>
    <property type="project" value="InterPro"/>
</dbReference>
<proteinExistence type="inferred from homology"/>
<dbReference type="PANTHER" id="PTHR11206">
    <property type="entry name" value="MULTIDRUG RESISTANCE PROTEIN"/>
    <property type="match status" value="1"/>
</dbReference>
<dbReference type="EMBL" id="KZ452000">
    <property type="protein sequence ID" value="PKA53089.1"/>
    <property type="molecule type" value="Genomic_DNA"/>
</dbReference>
<dbReference type="OrthoDB" id="2126698at2759"/>
<evidence type="ECO:0000256" key="2">
    <source>
        <dbReference type="SAM" id="Phobius"/>
    </source>
</evidence>
<dbReference type="GO" id="GO:0016020">
    <property type="term" value="C:membrane"/>
    <property type="evidence" value="ECO:0007669"/>
    <property type="project" value="InterPro"/>
</dbReference>